<reference evidence="3 4" key="1">
    <citation type="submission" date="2019-04" db="EMBL/GenBank/DDBJ databases">
        <title>Friends and foes A comparative genomics study of 23 Aspergillus species from section Flavi.</title>
        <authorList>
            <consortium name="DOE Joint Genome Institute"/>
            <person name="Kjaerbolling I."/>
            <person name="Vesth T."/>
            <person name="Frisvad J.C."/>
            <person name="Nybo J.L."/>
            <person name="Theobald S."/>
            <person name="Kildgaard S."/>
            <person name="Isbrandt T."/>
            <person name="Kuo A."/>
            <person name="Sato A."/>
            <person name="Lyhne E.K."/>
            <person name="Kogle M.E."/>
            <person name="Wiebenga A."/>
            <person name="Kun R.S."/>
            <person name="Lubbers R.J."/>
            <person name="Makela M.R."/>
            <person name="Barry K."/>
            <person name="Chovatia M."/>
            <person name="Clum A."/>
            <person name="Daum C."/>
            <person name="Haridas S."/>
            <person name="He G."/>
            <person name="LaButti K."/>
            <person name="Lipzen A."/>
            <person name="Mondo S."/>
            <person name="Riley R."/>
            <person name="Salamov A."/>
            <person name="Simmons B.A."/>
            <person name="Magnuson J.K."/>
            <person name="Henrissat B."/>
            <person name="Mortensen U.H."/>
            <person name="Larsen T.O."/>
            <person name="Devries R.P."/>
            <person name="Grigoriev I.V."/>
            <person name="Machida M."/>
            <person name="Baker S.E."/>
            <person name="Andersen M.R."/>
        </authorList>
    </citation>
    <scope>NUCLEOTIDE SEQUENCE [LARGE SCALE GENOMIC DNA]</scope>
    <source>
        <strain evidence="3 4">IBT 18842</strain>
    </source>
</reference>
<gene>
    <name evidence="3" type="ORF">BDV25DRAFT_138627</name>
</gene>
<sequence>MFKDTAILALLGLSLHATAQANCLNSYIADASSYTCCHSQPSGAGMVQGEFFHYKCDHYAMPHYGSPLRAYTVQDCAKHCQADNKCIAATFVSGHGTCYLTRELYFKTSQHRNDMLGYIFVERAAELH</sequence>
<organism evidence="3 4">
    <name type="scientific">Aspergillus avenaceus</name>
    <dbReference type="NCBI Taxonomy" id="36643"/>
    <lineage>
        <taxon>Eukaryota</taxon>
        <taxon>Fungi</taxon>
        <taxon>Dikarya</taxon>
        <taxon>Ascomycota</taxon>
        <taxon>Pezizomycotina</taxon>
        <taxon>Eurotiomycetes</taxon>
        <taxon>Eurotiomycetidae</taxon>
        <taxon>Eurotiales</taxon>
        <taxon>Aspergillaceae</taxon>
        <taxon>Aspergillus</taxon>
        <taxon>Aspergillus subgen. Circumdati</taxon>
    </lineage>
</organism>
<dbReference type="Proteomes" id="UP000325780">
    <property type="component" value="Unassembled WGS sequence"/>
</dbReference>
<feature type="signal peptide" evidence="1">
    <location>
        <begin position="1"/>
        <end position="21"/>
    </location>
</feature>
<dbReference type="SUPFAM" id="SSF57414">
    <property type="entry name" value="Hairpin loop containing domain-like"/>
    <property type="match status" value="1"/>
</dbReference>
<dbReference type="AlphaFoldDB" id="A0A5N6TZJ9"/>
<evidence type="ECO:0000256" key="1">
    <source>
        <dbReference type="SAM" id="SignalP"/>
    </source>
</evidence>
<proteinExistence type="predicted"/>
<keyword evidence="1" id="KW-0732">Signal</keyword>
<feature type="domain" description="Apple" evidence="2">
    <location>
        <begin position="68"/>
        <end position="107"/>
    </location>
</feature>
<evidence type="ECO:0000259" key="2">
    <source>
        <dbReference type="Pfam" id="PF00024"/>
    </source>
</evidence>
<dbReference type="Gene3D" id="3.50.4.10">
    <property type="entry name" value="Hepatocyte Growth Factor"/>
    <property type="match status" value="1"/>
</dbReference>
<feature type="chain" id="PRO_5025033963" description="Apple domain-containing protein" evidence="1">
    <location>
        <begin position="22"/>
        <end position="128"/>
    </location>
</feature>
<accession>A0A5N6TZJ9</accession>
<dbReference type="InterPro" id="IPR003609">
    <property type="entry name" value="Pan_app"/>
</dbReference>
<name>A0A5N6TZJ9_ASPAV</name>
<keyword evidence="4" id="KW-1185">Reference proteome</keyword>
<dbReference type="Pfam" id="PF00024">
    <property type="entry name" value="PAN_1"/>
    <property type="match status" value="1"/>
</dbReference>
<evidence type="ECO:0000313" key="4">
    <source>
        <dbReference type="Proteomes" id="UP000325780"/>
    </source>
</evidence>
<evidence type="ECO:0000313" key="3">
    <source>
        <dbReference type="EMBL" id="KAE8151704.1"/>
    </source>
</evidence>
<dbReference type="EMBL" id="ML742066">
    <property type="protein sequence ID" value="KAE8151704.1"/>
    <property type="molecule type" value="Genomic_DNA"/>
</dbReference>
<dbReference type="OrthoDB" id="4831104at2759"/>
<protein>
    <recommendedName>
        <fullName evidence="2">Apple domain-containing protein</fullName>
    </recommendedName>
</protein>